<dbReference type="RefSeq" id="WP_205120138.1">
    <property type="nucleotide sequence ID" value="NZ_JAFBCM010000001.1"/>
</dbReference>
<evidence type="ECO:0000313" key="3">
    <source>
        <dbReference type="Proteomes" id="UP001595699"/>
    </source>
</evidence>
<name>A0ABV7Y447_9ACTN</name>
<keyword evidence="3" id="KW-1185">Reference proteome</keyword>
<evidence type="ECO:0000313" key="2">
    <source>
        <dbReference type="EMBL" id="MFC3760036.1"/>
    </source>
</evidence>
<dbReference type="InterPro" id="IPR003779">
    <property type="entry name" value="CMD-like"/>
</dbReference>
<comment type="caution">
    <text evidence="2">The sequence shown here is derived from an EMBL/GenBank/DDBJ whole genome shotgun (WGS) entry which is preliminary data.</text>
</comment>
<organism evidence="2 3">
    <name type="scientific">Tenggerimyces flavus</name>
    <dbReference type="NCBI Taxonomy" id="1708749"/>
    <lineage>
        <taxon>Bacteria</taxon>
        <taxon>Bacillati</taxon>
        <taxon>Actinomycetota</taxon>
        <taxon>Actinomycetes</taxon>
        <taxon>Propionibacteriales</taxon>
        <taxon>Nocardioidaceae</taxon>
        <taxon>Tenggerimyces</taxon>
    </lineage>
</organism>
<dbReference type="SUPFAM" id="SSF69118">
    <property type="entry name" value="AhpD-like"/>
    <property type="match status" value="1"/>
</dbReference>
<dbReference type="PANTHER" id="PTHR34846:SF10">
    <property type="entry name" value="CYTOPLASMIC PROTEIN"/>
    <property type="match status" value="1"/>
</dbReference>
<proteinExistence type="predicted"/>
<dbReference type="Pfam" id="PF02627">
    <property type="entry name" value="CMD"/>
    <property type="match status" value="1"/>
</dbReference>
<dbReference type="InterPro" id="IPR029032">
    <property type="entry name" value="AhpD-like"/>
</dbReference>
<dbReference type="Gene3D" id="1.20.1290.10">
    <property type="entry name" value="AhpD-like"/>
    <property type="match status" value="1"/>
</dbReference>
<accession>A0ABV7Y447</accession>
<gene>
    <name evidence="2" type="ORF">ACFOUW_04250</name>
</gene>
<dbReference type="Proteomes" id="UP001595699">
    <property type="component" value="Unassembled WGS sequence"/>
</dbReference>
<dbReference type="NCBIfam" id="TIGR00778">
    <property type="entry name" value="ahpD_dom"/>
    <property type="match status" value="1"/>
</dbReference>
<dbReference type="InterPro" id="IPR004675">
    <property type="entry name" value="AhpD_core"/>
</dbReference>
<sequence length="156" mass="16718">MTARLNLSEQAPATYKAMVHLSTTVDRNSSSIPAPLLDLLRLRVSQLNGCAYCVDMHTTDALAAGESAARVAAVAVWREAPCFDDFERAVLAFAESLTKIADVEDRVPDELWAATGKHVGDTGLAELVMAVTTINAWNRICVATRTVPDSFAAPEG</sequence>
<dbReference type="EMBL" id="JBHRZH010000004">
    <property type="protein sequence ID" value="MFC3760036.1"/>
    <property type="molecule type" value="Genomic_DNA"/>
</dbReference>
<dbReference type="PANTHER" id="PTHR34846">
    <property type="entry name" value="4-CARBOXYMUCONOLACTONE DECARBOXYLASE FAMILY PROTEIN (AFU_ORTHOLOGUE AFUA_6G11590)"/>
    <property type="match status" value="1"/>
</dbReference>
<feature type="domain" description="Carboxymuconolactone decarboxylase-like" evidence="1">
    <location>
        <begin position="12"/>
        <end position="95"/>
    </location>
</feature>
<protein>
    <submittedName>
        <fullName evidence="2">Carboxymuconolactone decarboxylase family protein</fullName>
    </submittedName>
</protein>
<evidence type="ECO:0000259" key="1">
    <source>
        <dbReference type="Pfam" id="PF02627"/>
    </source>
</evidence>
<reference evidence="3" key="1">
    <citation type="journal article" date="2019" name="Int. J. Syst. Evol. Microbiol.">
        <title>The Global Catalogue of Microorganisms (GCM) 10K type strain sequencing project: providing services to taxonomists for standard genome sequencing and annotation.</title>
        <authorList>
            <consortium name="The Broad Institute Genomics Platform"/>
            <consortium name="The Broad Institute Genome Sequencing Center for Infectious Disease"/>
            <person name="Wu L."/>
            <person name="Ma J."/>
        </authorList>
    </citation>
    <scope>NUCLEOTIDE SEQUENCE [LARGE SCALE GENOMIC DNA]</scope>
    <source>
        <strain evidence="3">CGMCC 4.7241</strain>
    </source>
</reference>